<name>A0A0A9G3N2_ARUDO</name>
<dbReference type="EMBL" id="GBRH01178804">
    <property type="protein sequence ID" value="JAE19092.1"/>
    <property type="molecule type" value="Transcribed_RNA"/>
</dbReference>
<protein>
    <submittedName>
        <fullName evidence="2">Uncharacterized protein</fullName>
    </submittedName>
</protein>
<dbReference type="AlphaFoldDB" id="A0A0A9G3N2"/>
<sequence length="36" mass="3861">MHLPNPNPAHSLSDPSPELPETAAPAREPGMDTARR</sequence>
<organism evidence="2">
    <name type="scientific">Arundo donax</name>
    <name type="common">Giant reed</name>
    <name type="synonym">Donax arundinaceus</name>
    <dbReference type="NCBI Taxonomy" id="35708"/>
    <lineage>
        <taxon>Eukaryota</taxon>
        <taxon>Viridiplantae</taxon>
        <taxon>Streptophyta</taxon>
        <taxon>Embryophyta</taxon>
        <taxon>Tracheophyta</taxon>
        <taxon>Spermatophyta</taxon>
        <taxon>Magnoliopsida</taxon>
        <taxon>Liliopsida</taxon>
        <taxon>Poales</taxon>
        <taxon>Poaceae</taxon>
        <taxon>PACMAD clade</taxon>
        <taxon>Arundinoideae</taxon>
        <taxon>Arundineae</taxon>
        <taxon>Arundo</taxon>
    </lineage>
</organism>
<reference evidence="2" key="1">
    <citation type="submission" date="2014-09" db="EMBL/GenBank/DDBJ databases">
        <authorList>
            <person name="Magalhaes I.L.F."/>
            <person name="Oliveira U."/>
            <person name="Santos F.R."/>
            <person name="Vidigal T.H.D.A."/>
            <person name="Brescovit A.D."/>
            <person name="Santos A.J."/>
        </authorList>
    </citation>
    <scope>NUCLEOTIDE SEQUENCE</scope>
    <source>
        <tissue evidence="2">Shoot tissue taken approximately 20 cm above the soil surface</tissue>
    </source>
</reference>
<feature type="region of interest" description="Disordered" evidence="1">
    <location>
        <begin position="1"/>
        <end position="36"/>
    </location>
</feature>
<accession>A0A0A9G3N2</accession>
<evidence type="ECO:0000256" key="1">
    <source>
        <dbReference type="SAM" id="MobiDB-lite"/>
    </source>
</evidence>
<reference evidence="2" key="2">
    <citation type="journal article" date="2015" name="Data Brief">
        <title>Shoot transcriptome of the giant reed, Arundo donax.</title>
        <authorList>
            <person name="Barrero R.A."/>
            <person name="Guerrero F.D."/>
            <person name="Moolhuijzen P."/>
            <person name="Goolsby J.A."/>
            <person name="Tidwell J."/>
            <person name="Bellgard S.E."/>
            <person name="Bellgard M.I."/>
        </authorList>
    </citation>
    <scope>NUCLEOTIDE SEQUENCE</scope>
    <source>
        <tissue evidence="2">Shoot tissue taken approximately 20 cm above the soil surface</tissue>
    </source>
</reference>
<proteinExistence type="predicted"/>
<evidence type="ECO:0000313" key="2">
    <source>
        <dbReference type="EMBL" id="JAE19092.1"/>
    </source>
</evidence>